<protein>
    <submittedName>
        <fullName evidence="3">DcaP-like protein</fullName>
    </submittedName>
</protein>
<evidence type="ECO:0000313" key="3">
    <source>
        <dbReference type="EMBL" id="QIO08215.1"/>
    </source>
</evidence>
<dbReference type="Gene3D" id="2.40.160.10">
    <property type="entry name" value="Porin"/>
    <property type="match status" value="1"/>
</dbReference>
<dbReference type="Pfam" id="PF19577">
    <property type="entry name" value="DcaP"/>
    <property type="match status" value="1"/>
</dbReference>
<dbReference type="SUPFAM" id="SSF56935">
    <property type="entry name" value="Porins"/>
    <property type="match status" value="1"/>
</dbReference>
<feature type="signal peptide" evidence="2">
    <location>
        <begin position="1"/>
        <end position="29"/>
    </location>
</feature>
<dbReference type="InterPro" id="IPR023614">
    <property type="entry name" value="Porin_dom_sf"/>
</dbReference>
<feature type="chain" id="PRO_5026333479" evidence="2">
    <location>
        <begin position="30"/>
        <end position="430"/>
    </location>
</feature>
<accession>A0A6G8S262</accession>
<evidence type="ECO:0000256" key="1">
    <source>
        <dbReference type="SAM" id="Coils"/>
    </source>
</evidence>
<dbReference type="EMBL" id="CP049916">
    <property type="protein sequence ID" value="QIO08215.1"/>
    <property type="molecule type" value="Genomic_DNA"/>
</dbReference>
<keyword evidence="2" id="KW-0732">Signal</keyword>
<name>A0A6G8S262_9GAMM</name>
<organism evidence="3 4">
    <name type="scientific">Acinetobacter lanii</name>
    <dbReference type="NCBI Taxonomy" id="2715163"/>
    <lineage>
        <taxon>Bacteria</taxon>
        <taxon>Pseudomonadati</taxon>
        <taxon>Pseudomonadota</taxon>
        <taxon>Gammaproteobacteria</taxon>
        <taxon>Moraxellales</taxon>
        <taxon>Moraxellaceae</taxon>
        <taxon>Acinetobacter</taxon>
    </lineage>
</organism>
<feature type="coiled-coil region" evidence="1">
    <location>
        <begin position="29"/>
        <end position="59"/>
    </location>
</feature>
<gene>
    <name evidence="3" type="ORF">G8D99_03720</name>
</gene>
<keyword evidence="1" id="KW-0175">Coiled coil</keyword>
<dbReference type="AlphaFoldDB" id="A0A6G8S262"/>
<keyword evidence="4" id="KW-1185">Reference proteome</keyword>
<dbReference type="InterPro" id="IPR045748">
    <property type="entry name" value="DcaP"/>
</dbReference>
<sequence>MSQFIRSQSLIQKGLAVAVTAVMMSSVHAATEKEEIQSLRQEVAELKALLTQQAQVQQQQQVQLAEVKAQPATASAPLSLKSKAGASVNLYGFVRADAEYSAKGADGIFNAPNKVDLNGVAVGEKDPKTINPNKDRFYATAKTTRLGLDFVAPVQGADVGGKIEVDFAGTNEALRIRHAYLTYNQWLFGQTTSSFLSGETTAEMLDFGSPLGIGTKRIPMVRYADKWGADTFYFVGLEKGADANRLPTLTGKVSTKIADGKGLVTARALLQEDRGRIARNGQEYKDETELSWGVAAGLNFKPIEQLTLNADYSHVSGDNNSLIGFVDNSVVTNTNTNDIDLVDFDAVTVGATYKFNPKVRSTLGYGAIFYDDKYLVTGKNETLQQGWLNVMYNPIKPITFGAEYIYGERETVGGQVGRDSSVGLMAKYDF</sequence>
<dbReference type="Proteomes" id="UP000501939">
    <property type="component" value="Chromosome"/>
</dbReference>
<evidence type="ECO:0000256" key="2">
    <source>
        <dbReference type="SAM" id="SignalP"/>
    </source>
</evidence>
<proteinExistence type="predicted"/>
<dbReference type="RefSeq" id="WP_166322748.1">
    <property type="nucleotide sequence ID" value="NZ_CP049916.1"/>
</dbReference>
<dbReference type="KEGG" id="alj:G8D99_03720"/>
<reference evidence="3 4" key="1">
    <citation type="submission" date="2020-03" db="EMBL/GenBank/DDBJ databases">
        <authorList>
            <person name="Zhu W."/>
        </authorList>
    </citation>
    <scope>NUCLEOTIDE SEQUENCE [LARGE SCALE GENOMIC DNA]</scope>
    <source>
        <strain evidence="3 4">185</strain>
    </source>
</reference>
<evidence type="ECO:0000313" key="4">
    <source>
        <dbReference type="Proteomes" id="UP000501939"/>
    </source>
</evidence>